<proteinExistence type="inferred from homology"/>
<evidence type="ECO:0000256" key="2">
    <source>
        <dbReference type="ARBA" id="ARBA00022475"/>
    </source>
</evidence>
<evidence type="ECO:0000313" key="11">
    <source>
        <dbReference type="Proteomes" id="UP000501058"/>
    </source>
</evidence>
<evidence type="ECO:0000256" key="1">
    <source>
        <dbReference type="ARBA" id="ARBA00004651"/>
    </source>
</evidence>
<sequence length="459" mass="48125">MSASPTEPDARGVDVPAEQRTPQPDAPAEATTPTEMASDPTTRTEPGPQQPDPGTTDARHARWSLRSVLIALAWFLPPLGAGLWMAAVTIPGGSFDPWAPAMIDLDVYRRTGSMLLAGQDIYVAEGLPWIYPPFAAFFTVPLAVVPLGVAQVFWIVLTVGLLMAMLYRLGLSGWVLSVATTAAVLLAEPVRETLGFGQLGVLLVAAAVLDSMPGRRIFGRRLTPEGTWIGLATAVKLTPATVAAYQFFAGRRRPGLVAFFTFVAATGLGVLLMPAGSLHYWGGLLSGDSGINAGIVFKTNQSVMGAWARLFGELSRGGLVLSAVMAVVGIVAAVLVHRAGQAALAICLAGLTSLLASPISWSHHYVWIVPLTVVLVTGRSLALPVRVLGLFYAAWVWAAPFQALPGGDGAELRYTAGQQLIDNAGIVLGICFVVLCGVSALVRRGGSSALLRDGVVVSS</sequence>
<feature type="transmembrane region" description="Helical" evidence="9">
    <location>
        <begin position="365"/>
        <end position="382"/>
    </location>
</feature>
<gene>
    <name evidence="10" type="ORF">G7070_14895</name>
</gene>
<dbReference type="GO" id="GO:0005886">
    <property type="term" value="C:plasma membrane"/>
    <property type="evidence" value="ECO:0007669"/>
    <property type="project" value="UniProtKB-SubCell"/>
</dbReference>
<feature type="transmembrane region" description="Helical" evidence="9">
    <location>
        <begin position="256"/>
        <end position="276"/>
    </location>
</feature>
<feature type="transmembrane region" description="Helical" evidence="9">
    <location>
        <begin position="169"/>
        <end position="187"/>
    </location>
</feature>
<organism evidence="10 11">
    <name type="scientific">Propioniciclava coleopterorum</name>
    <dbReference type="NCBI Taxonomy" id="2714937"/>
    <lineage>
        <taxon>Bacteria</taxon>
        <taxon>Bacillati</taxon>
        <taxon>Actinomycetota</taxon>
        <taxon>Actinomycetes</taxon>
        <taxon>Propionibacteriales</taxon>
        <taxon>Propionibacteriaceae</taxon>
        <taxon>Propioniciclava</taxon>
    </lineage>
</organism>
<dbReference type="KEGG" id="prv:G7070_14895"/>
<dbReference type="RefSeq" id="WP_166234381.1">
    <property type="nucleotide sequence ID" value="NZ_CP049865.1"/>
</dbReference>
<dbReference type="EMBL" id="CP049865">
    <property type="protein sequence ID" value="QIK73312.1"/>
    <property type="molecule type" value="Genomic_DNA"/>
</dbReference>
<feature type="compositionally biased region" description="Low complexity" evidence="8">
    <location>
        <begin position="21"/>
        <end position="37"/>
    </location>
</feature>
<keyword evidence="2" id="KW-1003">Cell membrane</keyword>
<evidence type="ECO:0000256" key="8">
    <source>
        <dbReference type="SAM" id="MobiDB-lite"/>
    </source>
</evidence>
<keyword evidence="6 9" id="KW-0472">Membrane</keyword>
<protein>
    <submittedName>
        <fullName evidence="10">DUF2029 domain-containing protein</fullName>
    </submittedName>
</protein>
<evidence type="ECO:0000256" key="9">
    <source>
        <dbReference type="SAM" id="Phobius"/>
    </source>
</evidence>
<dbReference type="Pfam" id="PF09594">
    <property type="entry name" value="GT87"/>
    <property type="match status" value="1"/>
</dbReference>
<dbReference type="GO" id="GO:0016758">
    <property type="term" value="F:hexosyltransferase activity"/>
    <property type="evidence" value="ECO:0007669"/>
    <property type="project" value="InterPro"/>
</dbReference>
<feature type="transmembrane region" description="Helical" evidence="9">
    <location>
        <begin position="68"/>
        <end position="90"/>
    </location>
</feature>
<evidence type="ECO:0000256" key="6">
    <source>
        <dbReference type="ARBA" id="ARBA00023136"/>
    </source>
</evidence>
<dbReference type="AlphaFoldDB" id="A0A6G7Y916"/>
<comment type="subcellular location">
    <subcellularLocation>
        <location evidence="1">Cell membrane</location>
        <topology evidence="1">Multi-pass membrane protein</topology>
    </subcellularLocation>
</comment>
<dbReference type="Proteomes" id="UP000501058">
    <property type="component" value="Chromosome"/>
</dbReference>
<accession>A0A6G7Y916</accession>
<keyword evidence="4 9" id="KW-0812">Transmembrane</keyword>
<keyword evidence="3" id="KW-0808">Transferase</keyword>
<feature type="transmembrane region" description="Helical" evidence="9">
    <location>
        <begin position="424"/>
        <end position="442"/>
    </location>
</feature>
<feature type="transmembrane region" description="Helical" evidence="9">
    <location>
        <begin position="317"/>
        <end position="335"/>
    </location>
</feature>
<keyword evidence="11" id="KW-1185">Reference proteome</keyword>
<evidence type="ECO:0000256" key="7">
    <source>
        <dbReference type="ARBA" id="ARBA00024033"/>
    </source>
</evidence>
<keyword evidence="5 9" id="KW-1133">Transmembrane helix</keyword>
<reference evidence="10 11" key="1">
    <citation type="submission" date="2020-03" db="EMBL/GenBank/DDBJ databases">
        <title>Propioniciclava sp. nov., isolated from Hydrophilus acuminatus.</title>
        <authorList>
            <person name="Hyun D.-W."/>
            <person name="Bae J.-W."/>
        </authorList>
    </citation>
    <scope>NUCLEOTIDE SEQUENCE [LARGE SCALE GENOMIC DNA]</scope>
    <source>
        <strain evidence="10 11">HDW11</strain>
    </source>
</reference>
<feature type="transmembrane region" description="Helical" evidence="9">
    <location>
        <begin position="134"/>
        <end position="157"/>
    </location>
</feature>
<feature type="region of interest" description="Disordered" evidence="8">
    <location>
        <begin position="1"/>
        <end position="58"/>
    </location>
</feature>
<feature type="transmembrane region" description="Helical" evidence="9">
    <location>
        <begin position="387"/>
        <end position="404"/>
    </location>
</feature>
<evidence type="ECO:0000256" key="4">
    <source>
        <dbReference type="ARBA" id="ARBA00022692"/>
    </source>
</evidence>
<evidence type="ECO:0000256" key="5">
    <source>
        <dbReference type="ARBA" id="ARBA00022989"/>
    </source>
</evidence>
<evidence type="ECO:0000313" key="10">
    <source>
        <dbReference type="EMBL" id="QIK73312.1"/>
    </source>
</evidence>
<name>A0A6G7Y916_9ACTN</name>
<dbReference type="InterPro" id="IPR018584">
    <property type="entry name" value="GT87"/>
</dbReference>
<comment type="similarity">
    <text evidence="7">Belongs to the glycosyltransferase 87 family.</text>
</comment>
<evidence type="ECO:0000256" key="3">
    <source>
        <dbReference type="ARBA" id="ARBA00022679"/>
    </source>
</evidence>
<feature type="transmembrane region" description="Helical" evidence="9">
    <location>
        <begin position="342"/>
        <end position="359"/>
    </location>
</feature>